<dbReference type="PANTHER" id="PTHR19303:SF74">
    <property type="entry name" value="POGO TRANSPOSABLE ELEMENT WITH KRAB DOMAIN"/>
    <property type="match status" value="1"/>
</dbReference>
<dbReference type="InterPro" id="IPR004875">
    <property type="entry name" value="DDE_SF_endonuclease_dom"/>
</dbReference>
<dbReference type="EMBL" id="GALX01003146">
    <property type="protein sequence ID" value="JAB65320.1"/>
    <property type="molecule type" value="Transcribed_RNA"/>
</dbReference>
<feature type="compositionally biased region" description="Basic and acidic residues" evidence="1">
    <location>
        <begin position="235"/>
        <end position="244"/>
    </location>
</feature>
<feature type="region of interest" description="Disordered" evidence="1">
    <location>
        <begin position="231"/>
        <end position="304"/>
    </location>
</feature>
<feature type="non-terminal residue" evidence="3">
    <location>
        <position position="304"/>
    </location>
</feature>
<dbReference type="InterPro" id="IPR050863">
    <property type="entry name" value="CenT-Element_Derived"/>
</dbReference>
<organism evidence="3">
    <name type="scientific">Anoplophora glabripennis</name>
    <name type="common">Asian longhorn beetle</name>
    <name type="synonym">Anoplophora nobilis</name>
    <dbReference type="NCBI Taxonomy" id="217634"/>
    <lineage>
        <taxon>Eukaryota</taxon>
        <taxon>Metazoa</taxon>
        <taxon>Ecdysozoa</taxon>
        <taxon>Arthropoda</taxon>
        <taxon>Hexapoda</taxon>
        <taxon>Insecta</taxon>
        <taxon>Pterygota</taxon>
        <taxon>Neoptera</taxon>
        <taxon>Endopterygota</taxon>
        <taxon>Coleoptera</taxon>
        <taxon>Polyphaga</taxon>
        <taxon>Cucujiformia</taxon>
        <taxon>Chrysomeloidea</taxon>
        <taxon>Cerambycidae</taxon>
        <taxon>Lamiinae</taxon>
        <taxon>Lamiini</taxon>
        <taxon>Anoplophora</taxon>
    </lineage>
</organism>
<evidence type="ECO:0000256" key="1">
    <source>
        <dbReference type="SAM" id="MobiDB-lite"/>
    </source>
</evidence>
<feature type="compositionally biased region" description="Basic and acidic residues" evidence="1">
    <location>
        <begin position="287"/>
        <end position="297"/>
    </location>
</feature>
<dbReference type="GO" id="GO:0003677">
    <property type="term" value="F:DNA binding"/>
    <property type="evidence" value="ECO:0007669"/>
    <property type="project" value="TreeGrafter"/>
</dbReference>
<dbReference type="GO" id="GO:0005634">
    <property type="term" value="C:nucleus"/>
    <property type="evidence" value="ECO:0007669"/>
    <property type="project" value="TreeGrafter"/>
</dbReference>
<dbReference type="InterPro" id="IPR036397">
    <property type="entry name" value="RNaseH_sf"/>
</dbReference>
<feature type="compositionally biased region" description="Polar residues" evidence="1">
    <location>
        <begin position="254"/>
        <end position="268"/>
    </location>
</feature>
<evidence type="ECO:0000313" key="3">
    <source>
        <dbReference type="EMBL" id="JAB65320.1"/>
    </source>
</evidence>
<dbReference type="Gene3D" id="3.30.420.10">
    <property type="entry name" value="Ribonuclease H-like superfamily/Ribonuclease H"/>
    <property type="match status" value="1"/>
</dbReference>
<name>V5G5H2_ANOGL</name>
<sequence>LDIMDKPHLIFNMDEKGCQLTVHKEPIILTRKGIKRVPFVAPEHAENVTVVSCGNALGQVIPPVILFKGKRNKPEFSDNLPPGAKVFMTQKGSMTCATFVEWVHHFAEHKPPGKVLLIFDGAKSHLDANIVTAADEANITLLCLPSNCTHELQPMDKSVFRSFEYHWDDELQRFWGVRPDRKLTKSSFGIVFSKVWPKATTPSNVAAGFRATGIYPFDPTIIPETAFAPSTISKRPQEDPEKNIANHPVVAFTKPSTSEDLQDISSTDENSDLEASSSSISSPAHVTAEESSDHSDGNHSQSFS</sequence>
<dbReference type="Pfam" id="PF03184">
    <property type="entry name" value="DDE_1"/>
    <property type="match status" value="1"/>
</dbReference>
<dbReference type="AlphaFoldDB" id="V5G5H2"/>
<proteinExistence type="predicted"/>
<feature type="domain" description="DDE-1" evidence="2">
    <location>
        <begin position="46"/>
        <end position="167"/>
    </location>
</feature>
<accession>V5G5H2</accession>
<evidence type="ECO:0000259" key="2">
    <source>
        <dbReference type="Pfam" id="PF03184"/>
    </source>
</evidence>
<reference evidence="3" key="1">
    <citation type="submission" date="2013-07" db="EMBL/GenBank/DDBJ databases">
        <title>Midgut Transcriptome Profiling of Anoplphora glabripennis, a Lignocellulose Degrading, Wood-Boring Cerambycid.</title>
        <authorList>
            <person name="Scully E.D."/>
            <person name="Hoover K."/>
            <person name="Carlson J.E."/>
            <person name="Tien M."/>
            <person name="Geib S.M."/>
        </authorList>
    </citation>
    <scope>NUCLEOTIDE SEQUENCE</scope>
</reference>
<dbReference type="PANTHER" id="PTHR19303">
    <property type="entry name" value="TRANSPOSON"/>
    <property type="match status" value="1"/>
</dbReference>
<feature type="non-terminal residue" evidence="3">
    <location>
        <position position="1"/>
    </location>
</feature>
<protein>
    <recommendedName>
        <fullName evidence="2">DDE-1 domain-containing protein</fullName>
    </recommendedName>
</protein>